<protein>
    <submittedName>
        <fullName evidence="2">Uncharacterized protein</fullName>
    </submittedName>
</protein>
<gene>
    <name evidence="2" type="ORF">FHR96_001070</name>
</gene>
<dbReference type="AlphaFoldDB" id="A0A7W5BXW4"/>
<keyword evidence="1" id="KW-0175">Coiled coil</keyword>
<feature type="coiled-coil region" evidence="1">
    <location>
        <begin position="7"/>
        <end position="107"/>
    </location>
</feature>
<evidence type="ECO:0000313" key="2">
    <source>
        <dbReference type="EMBL" id="MBB3140218.1"/>
    </source>
</evidence>
<dbReference type="Proteomes" id="UP000525987">
    <property type="component" value="Unassembled WGS sequence"/>
</dbReference>
<evidence type="ECO:0000313" key="3">
    <source>
        <dbReference type="Proteomes" id="UP000525987"/>
    </source>
</evidence>
<accession>A0A7W5BXW4</accession>
<evidence type="ECO:0000256" key="1">
    <source>
        <dbReference type="SAM" id="Coils"/>
    </source>
</evidence>
<comment type="caution">
    <text evidence="2">The sequence shown here is derived from an EMBL/GenBank/DDBJ whole genome shotgun (WGS) entry which is preliminary data.</text>
</comment>
<dbReference type="RefSeq" id="WP_183386628.1">
    <property type="nucleotide sequence ID" value="NZ_JACHXM010000003.1"/>
</dbReference>
<organism evidence="2 3">
    <name type="scientific">Halomonas organivorans</name>
    <dbReference type="NCBI Taxonomy" id="257772"/>
    <lineage>
        <taxon>Bacteria</taxon>
        <taxon>Pseudomonadati</taxon>
        <taxon>Pseudomonadota</taxon>
        <taxon>Gammaproteobacteria</taxon>
        <taxon>Oceanospirillales</taxon>
        <taxon>Halomonadaceae</taxon>
        <taxon>Halomonas</taxon>
    </lineage>
</organism>
<reference evidence="2 3" key="1">
    <citation type="submission" date="2020-08" db="EMBL/GenBank/DDBJ databases">
        <title>Genomic Encyclopedia of Type Strains, Phase III (KMG-III): the genomes of soil and plant-associated and newly described type strains.</title>
        <authorList>
            <person name="Whitman W."/>
        </authorList>
    </citation>
    <scope>NUCLEOTIDE SEQUENCE [LARGE SCALE GENOMIC DNA]</scope>
    <source>
        <strain evidence="2 3">CECT 5995</strain>
    </source>
</reference>
<keyword evidence="3" id="KW-1185">Reference proteome</keyword>
<dbReference type="EMBL" id="JACHXM010000003">
    <property type="protein sequence ID" value="MBB3140218.1"/>
    <property type="molecule type" value="Genomic_DNA"/>
</dbReference>
<name>A0A7W5BXW4_9GAMM</name>
<sequence length="193" mass="21005">MINTMSLEAVEQRLAEVTEEQRAFDARDLDAELGRVIADGGDVDAVEDAHLEAERQARRLRVERQALEARLPIARAEDAQTKLKGVVDEHSALAEQAEEAAAAIDEAWKTLASHLDRYAEIREQAQAVHAGALKIIDKSGAKDAIEVPNVGAFTSRRVCSVGKGMFERAEVVMHQGENGFPVGPGHAKSYPLD</sequence>
<proteinExistence type="predicted"/>